<dbReference type="PANTHER" id="PTHR33745">
    <property type="entry name" value="RSBT ANTAGONIST PROTEIN RSBS-RELATED"/>
    <property type="match status" value="1"/>
</dbReference>
<dbReference type="InterPro" id="IPR051932">
    <property type="entry name" value="Bact_StressResp_Reg"/>
</dbReference>
<comment type="caution">
    <text evidence="3">The sequence shown here is derived from an EMBL/GenBank/DDBJ whole genome shotgun (WGS) entry which is preliminary data.</text>
</comment>
<name>A0A9X2BGM2_9BACL</name>
<proteinExistence type="predicted"/>
<dbReference type="SUPFAM" id="SSF52091">
    <property type="entry name" value="SpoIIaa-like"/>
    <property type="match status" value="1"/>
</dbReference>
<dbReference type="InterPro" id="IPR002645">
    <property type="entry name" value="STAS_dom"/>
</dbReference>
<dbReference type="RefSeq" id="WP_248252298.1">
    <property type="nucleotide sequence ID" value="NZ_JAIWJX010000002.1"/>
</dbReference>
<protein>
    <submittedName>
        <fullName evidence="3">STAS domain-containing protein</fullName>
    </submittedName>
</protein>
<dbReference type="Gene3D" id="3.30.750.24">
    <property type="entry name" value="STAS domain"/>
    <property type="match status" value="1"/>
</dbReference>
<feature type="domain" description="STAS" evidence="2">
    <location>
        <begin position="160"/>
        <end position="271"/>
    </location>
</feature>
<evidence type="ECO:0000313" key="4">
    <source>
        <dbReference type="Proteomes" id="UP001139011"/>
    </source>
</evidence>
<dbReference type="PROSITE" id="PS50801">
    <property type="entry name" value="STAS"/>
    <property type="match status" value="1"/>
</dbReference>
<dbReference type="AlphaFoldDB" id="A0A9X2BGM2"/>
<dbReference type="Proteomes" id="UP001139011">
    <property type="component" value="Unassembled WGS sequence"/>
</dbReference>
<gene>
    <name evidence="3" type="ORF">LCY76_08655</name>
</gene>
<evidence type="ECO:0000259" key="2">
    <source>
        <dbReference type="PROSITE" id="PS50801"/>
    </source>
</evidence>
<dbReference type="PANTHER" id="PTHR33745:SF3">
    <property type="entry name" value="RSBT CO-ANTAGONIST PROTEIN RSBRC"/>
    <property type="match status" value="1"/>
</dbReference>
<dbReference type="EMBL" id="JAIWJX010000002">
    <property type="protein sequence ID" value="MCK6256663.1"/>
    <property type="molecule type" value="Genomic_DNA"/>
</dbReference>
<accession>A0A9X2BGM2</accession>
<keyword evidence="1" id="KW-0597">Phosphoprotein</keyword>
<dbReference type="InterPro" id="IPR036513">
    <property type="entry name" value="STAS_dom_sf"/>
</dbReference>
<dbReference type="Pfam" id="PF01740">
    <property type="entry name" value="STAS"/>
    <property type="match status" value="1"/>
</dbReference>
<keyword evidence="4" id="KW-1185">Reference proteome</keyword>
<evidence type="ECO:0000313" key="3">
    <source>
        <dbReference type="EMBL" id="MCK6256663.1"/>
    </source>
</evidence>
<sequence>MDKDLRALGDRIVQHKVELAEAVTQNRIKNGINPPNDQQKQLLIDWRIELFQFIGEALFSNLEQSEKRFLEWGKKSGEIAVEINLSLDTALDSTRLYRTIIWEFIGKEVERNDYDNHTVMKAVTIIDPLLDKVVYSFSVAYVDYNHHLLDLARDALEELSVPVVRLTQTVGVLPLVGPIDTHRSKLIMEIALNECMEMQIEHLYIDLSGVPIIDTMVAHNLFQVITSLKLLGVDVTLTGMRPELAQTVVALGISFEGFSIAGSLHQALGQKGLLQSV</sequence>
<reference evidence="3" key="1">
    <citation type="submission" date="2021-09" db="EMBL/GenBank/DDBJ databases">
        <title>Genome analysis of Fictibacillus sp. KIGAM418 isolated from marine sediment.</title>
        <authorList>
            <person name="Seo M.-J."/>
            <person name="Cho E.-S."/>
            <person name="Hwang C.Y."/>
        </authorList>
    </citation>
    <scope>NUCLEOTIDE SEQUENCE</scope>
    <source>
        <strain evidence="3">KIGAM418</strain>
    </source>
</reference>
<evidence type="ECO:0000256" key="1">
    <source>
        <dbReference type="ARBA" id="ARBA00022553"/>
    </source>
</evidence>
<dbReference type="CDD" id="cd07041">
    <property type="entry name" value="STAS_RsbR_RsbS_like"/>
    <property type="match status" value="1"/>
</dbReference>
<organism evidence="3 4">
    <name type="scientific">Fictibacillus marinisediminis</name>
    <dbReference type="NCBI Taxonomy" id="2878389"/>
    <lineage>
        <taxon>Bacteria</taxon>
        <taxon>Bacillati</taxon>
        <taxon>Bacillota</taxon>
        <taxon>Bacilli</taxon>
        <taxon>Bacillales</taxon>
        <taxon>Fictibacillaceae</taxon>
        <taxon>Fictibacillus</taxon>
    </lineage>
</organism>